<sequence>MEAFKRSMALPSPSPAHPAQKIACALSYLFFRNKDFFLSLSYRDGFLNIPYSYSYCRQERREDTSFLNNKKKKKKEPQGPGGQTTTPIQGPGDQTTIPVQGIGGRSIRALEDNNPASTRTTYVRRIPESPPNICKSIHAETKGKRRFITPIRKERGPSPER</sequence>
<evidence type="ECO:0000313" key="3">
    <source>
        <dbReference type="Proteomes" id="UP001054945"/>
    </source>
</evidence>
<keyword evidence="3" id="KW-1185">Reference proteome</keyword>
<comment type="caution">
    <text evidence="2">The sequence shown here is derived from an EMBL/GenBank/DDBJ whole genome shotgun (WGS) entry which is preliminary data.</text>
</comment>
<feature type="region of interest" description="Disordered" evidence="1">
    <location>
        <begin position="64"/>
        <end position="161"/>
    </location>
</feature>
<feature type="compositionally biased region" description="Low complexity" evidence="1">
    <location>
        <begin position="83"/>
        <end position="96"/>
    </location>
</feature>
<evidence type="ECO:0000313" key="2">
    <source>
        <dbReference type="EMBL" id="GIY73699.1"/>
    </source>
</evidence>
<accession>A0AAV4VVT1</accession>
<evidence type="ECO:0000256" key="1">
    <source>
        <dbReference type="SAM" id="MobiDB-lite"/>
    </source>
</evidence>
<gene>
    <name evidence="2" type="ORF">CEXT_161841</name>
</gene>
<organism evidence="2 3">
    <name type="scientific">Caerostris extrusa</name>
    <name type="common">Bark spider</name>
    <name type="synonym">Caerostris bankana</name>
    <dbReference type="NCBI Taxonomy" id="172846"/>
    <lineage>
        <taxon>Eukaryota</taxon>
        <taxon>Metazoa</taxon>
        <taxon>Ecdysozoa</taxon>
        <taxon>Arthropoda</taxon>
        <taxon>Chelicerata</taxon>
        <taxon>Arachnida</taxon>
        <taxon>Araneae</taxon>
        <taxon>Araneomorphae</taxon>
        <taxon>Entelegynae</taxon>
        <taxon>Araneoidea</taxon>
        <taxon>Araneidae</taxon>
        <taxon>Caerostris</taxon>
    </lineage>
</organism>
<feature type="compositionally biased region" description="Basic and acidic residues" evidence="1">
    <location>
        <begin position="151"/>
        <end position="161"/>
    </location>
</feature>
<name>A0AAV4VVT1_CAEEX</name>
<dbReference type="AlphaFoldDB" id="A0AAV4VVT1"/>
<reference evidence="2 3" key="1">
    <citation type="submission" date="2021-06" db="EMBL/GenBank/DDBJ databases">
        <title>Caerostris extrusa draft genome.</title>
        <authorList>
            <person name="Kono N."/>
            <person name="Arakawa K."/>
        </authorList>
    </citation>
    <scope>NUCLEOTIDE SEQUENCE [LARGE SCALE GENOMIC DNA]</scope>
</reference>
<proteinExistence type="predicted"/>
<dbReference type="Proteomes" id="UP001054945">
    <property type="component" value="Unassembled WGS sequence"/>
</dbReference>
<protein>
    <submittedName>
        <fullName evidence="2">Uncharacterized protein</fullName>
    </submittedName>
</protein>
<dbReference type="EMBL" id="BPLR01015116">
    <property type="protein sequence ID" value="GIY73699.1"/>
    <property type="molecule type" value="Genomic_DNA"/>
</dbReference>